<keyword evidence="7" id="KW-0326">Glycosidase</keyword>
<feature type="chain" id="PRO_5025435945" description="cellulase" evidence="10">
    <location>
        <begin position="20"/>
        <end position="946"/>
    </location>
</feature>
<accession>A0A699ZSK8</accession>
<feature type="domain" description="Glycoside hydrolase family 9" evidence="11">
    <location>
        <begin position="587"/>
        <end position="677"/>
    </location>
</feature>
<keyword evidence="13" id="KW-1185">Reference proteome</keyword>
<gene>
    <name evidence="12" type="ORF">HaLaN_19098</name>
</gene>
<keyword evidence="5" id="KW-0136">Cellulose degradation</keyword>
<evidence type="ECO:0000259" key="11">
    <source>
        <dbReference type="Pfam" id="PF00759"/>
    </source>
</evidence>
<feature type="signal peptide" evidence="10">
    <location>
        <begin position="1"/>
        <end position="19"/>
    </location>
</feature>
<feature type="compositionally biased region" description="Low complexity" evidence="9">
    <location>
        <begin position="401"/>
        <end position="410"/>
    </location>
</feature>
<dbReference type="Pfam" id="PF00759">
    <property type="entry name" value="Glyco_hydro_9"/>
    <property type="match status" value="2"/>
</dbReference>
<proteinExistence type="inferred from homology"/>
<dbReference type="Gene3D" id="1.50.10.10">
    <property type="match status" value="3"/>
</dbReference>
<evidence type="ECO:0000313" key="12">
    <source>
        <dbReference type="EMBL" id="GFH21736.1"/>
    </source>
</evidence>
<evidence type="ECO:0000256" key="1">
    <source>
        <dbReference type="ARBA" id="ARBA00000966"/>
    </source>
</evidence>
<comment type="catalytic activity">
    <reaction evidence="1">
        <text>Endohydrolysis of (1-&gt;4)-beta-D-glucosidic linkages in cellulose, lichenin and cereal beta-D-glucans.</text>
        <dbReference type="EC" id="3.2.1.4"/>
    </reaction>
</comment>
<name>A0A699ZSK8_HAELA</name>
<feature type="compositionally biased region" description="Pro residues" evidence="9">
    <location>
        <begin position="377"/>
        <end position="397"/>
    </location>
</feature>
<feature type="region of interest" description="Disordered" evidence="9">
    <location>
        <begin position="370"/>
        <end position="463"/>
    </location>
</feature>
<comment type="similarity">
    <text evidence="2">Belongs to the glycosyl hydrolase 9 (cellulase E) family.</text>
</comment>
<dbReference type="EMBL" id="BLLF01001896">
    <property type="protein sequence ID" value="GFH21736.1"/>
    <property type="molecule type" value="Genomic_DNA"/>
</dbReference>
<dbReference type="GO" id="GO:0030245">
    <property type="term" value="P:cellulose catabolic process"/>
    <property type="evidence" value="ECO:0007669"/>
    <property type="project" value="UniProtKB-KW"/>
</dbReference>
<protein>
    <recommendedName>
        <fullName evidence="3">cellulase</fullName>
        <ecNumber evidence="3">3.2.1.4</ecNumber>
    </recommendedName>
</protein>
<evidence type="ECO:0000256" key="6">
    <source>
        <dbReference type="ARBA" id="ARBA00023277"/>
    </source>
</evidence>
<comment type="caution">
    <text evidence="12">The sequence shown here is derived from an EMBL/GenBank/DDBJ whole genome shotgun (WGS) entry which is preliminary data.</text>
</comment>
<dbReference type="InterPro" id="IPR008928">
    <property type="entry name" value="6-hairpin_glycosidase_sf"/>
</dbReference>
<evidence type="ECO:0000256" key="10">
    <source>
        <dbReference type="SAM" id="SignalP"/>
    </source>
</evidence>
<evidence type="ECO:0000256" key="8">
    <source>
        <dbReference type="ARBA" id="ARBA00023326"/>
    </source>
</evidence>
<dbReference type="SUPFAM" id="SSF48208">
    <property type="entry name" value="Six-hairpin glycosidases"/>
    <property type="match status" value="2"/>
</dbReference>
<dbReference type="InterPro" id="IPR001701">
    <property type="entry name" value="Glyco_hydro_9"/>
</dbReference>
<keyword evidence="6" id="KW-0119">Carbohydrate metabolism</keyword>
<reference evidence="12 13" key="1">
    <citation type="submission" date="2020-02" db="EMBL/GenBank/DDBJ databases">
        <title>Draft genome sequence of Haematococcus lacustris strain NIES-144.</title>
        <authorList>
            <person name="Morimoto D."/>
            <person name="Nakagawa S."/>
            <person name="Yoshida T."/>
            <person name="Sawayama S."/>
        </authorList>
    </citation>
    <scope>NUCLEOTIDE SEQUENCE [LARGE SCALE GENOMIC DNA]</scope>
    <source>
        <strain evidence="12 13">NIES-144</strain>
    </source>
</reference>
<evidence type="ECO:0000256" key="3">
    <source>
        <dbReference type="ARBA" id="ARBA00012601"/>
    </source>
</evidence>
<keyword evidence="8" id="KW-0624">Polysaccharide degradation</keyword>
<evidence type="ECO:0000256" key="9">
    <source>
        <dbReference type="SAM" id="MobiDB-lite"/>
    </source>
</evidence>
<feature type="domain" description="Glycoside hydrolase family 9" evidence="11">
    <location>
        <begin position="15"/>
        <end position="135"/>
    </location>
</feature>
<dbReference type="PANTHER" id="PTHR22298">
    <property type="entry name" value="ENDO-1,4-BETA-GLUCANASE"/>
    <property type="match status" value="1"/>
</dbReference>
<organism evidence="12 13">
    <name type="scientific">Haematococcus lacustris</name>
    <name type="common">Green alga</name>
    <name type="synonym">Haematococcus pluvialis</name>
    <dbReference type="NCBI Taxonomy" id="44745"/>
    <lineage>
        <taxon>Eukaryota</taxon>
        <taxon>Viridiplantae</taxon>
        <taxon>Chlorophyta</taxon>
        <taxon>core chlorophytes</taxon>
        <taxon>Chlorophyceae</taxon>
        <taxon>CS clade</taxon>
        <taxon>Chlamydomonadales</taxon>
        <taxon>Haematococcaceae</taxon>
        <taxon>Haematococcus</taxon>
    </lineage>
</organism>
<evidence type="ECO:0000256" key="4">
    <source>
        <dbReference type="ARBA" id="ARBA00022801"/>
    </source>
</evidence>
<keyword evidence="4" id="KW-0378">Hydrolase</keyword>
<dbReference type="AlphaFoldDB" id="A0A699ZSK8"/>
<dbReference type="EC" id="3.2.1.4" evidence="3"/>
<keyword evidence="10" id="KW-0732">Signal</keyword>
<dbReference type="InterPro" id="IPR012341">
    <property type="entry name" value="6hp_glycosidase-like_sf"/>
</dbReference>
<evidence type="ECO:0000313" key="13">
    <source>
        <dbReference type="Proteomes" id="UP000485058"/>
    </source>
</evidence>
<dbReference type="GO" id="GO:0008810">
    <property type="term" value="F:cellulase activity"/>
    <property type="evidence" value="ECO:0007669"/>
    <property type="project" value="UniProtKB-EC"/>
</dbReference>
<feature type="compositionally biased region" description="Polar residues" evidence="9">
    <location>
        <begin position="427"/>
        <end position="447"/>
    </location>
</feature>
<evidence type="ECO:0000256" key="5">
    <source>
        <dbReference type="ARBA" id="ARBA00023001"/>
    </source>
</evidence>
<sequence>MPVCQVWAVPVCVAVLRLGADYLMRCNLNPKDASNPVFVAQLGDPNRYVTASDPGYYPAADGKVWTSVAQDPALTGDLARPAWVMTRENPGADLLSGVAAALSAASLVLAAEDAAWAGLALTHARYLYAFGTSQSLSPKSACASMPCTTEIVVQEQVTAVPLVSDYDGTPRCYWADWNAKTCRVAYTSAECDELRQTLSDVFTNKQGCCEVFVLAGTWSKFYTGAQGICALPEDQTTCYVPDRIQRTCYEQTVNLETGVGCSGVGIEVFPTTLGCCTYLNSLGVVSTSSAYGQGLCARVGVDLQFTKCYVPSVVNATCMELSGAACAQFGAETSFDQPIGCCNRLITMLSVVNTGPQPINATGVCTSGRFLVNRGPSSPPPPPSRPPPKQSPPPNSPPVLLTPDSATPTSLSPPAPAGGPGDYTNVPLGSSVPTSSVGNTAATSSTPARLRRSLQESGAGAPSLWSRLTSSVTESLSNLVTPGAARRSLLQTASPAPAASSAAMTQTQLQTLSLAALLASLINAPSSGSSTGGISDSLSSLIGGTSHATTSNATQWPLPQATDALKYDPCAEGTCRVMTVNHTMTVPFFNSTSVLDDMAWGAVWLHRATGEAQYLGQAELFMKRHKQEEMVAGSLQFTRQYYVPDWNNVAWATEVLLANATSSMVYHERLRSLLSTWTYADSLPTAPTQPSQIKARTNPLFNLQNFTDAATNSSYAIVPDCRPTALYESAWNTLPARRQPVGLALAVRPVPHAVHTPPDCLLVWTQPAQCSHSSLPGHGLLQASLDLCGYPTALLGTGTGRPYAGHWSWGEFVCCGQWQQPTHHCATPRLFLLSRVSPCAPQCHAAELSLPSILTVGAMRPVLATGYYPNTPNPQLQLIHGALVAGPGLHDDYTSSRANNQTQVSAVNNAAFTGLLAALTDTGTTLRTCEGLHGVWQRYVTGENNI</sequence>
<evidence type="ECO:0000256" key="7">
    <source>
        <dbReference type="ARBA" id="ARBA00023295"/>
    </source>
</evidence>
<evidence type="ECO:0000256" key="2">
    <source>
        <dbReference type="ARBA" id="ARBA00007072"/>
    </source>
</evidence>
<dbReference type="Proteomes" id="UP000485058">
    <property type="component" value="Unassembled WGS sequence"/>
</dbReference>